<evidence type="ECO:0000256" key="6">
    <source>
        <dbReference type="ARBA" id="ARBA00023136"/>
    </source>
</evidence>
<reference evidence="10 11" key="1">
    <citation type="submission" date="2018-11" db="EMBL/GenBank/DDBJ databases">
        <title>Parancylomarina longa gen. nov., sp. nov., isolated from sediments of southern Okinawa.</title>
        <authorList>
            <person name="Fu T."/>
        </authorList>
    </citation>
    <scope>NUCLEOTIDE SEQUENCE [LARGE SCALE GENOMIC DNA]</scope>
    <source>
        <strain evidence="10 11">T3-2 S1-C</strain>
    </source>
</reference>
<evidence type="ECO:0000313" key="11">
    <source>
        <dbReference type="Proteomes" id="UP000282985"/>
    </source>
</evidence>
<keyword evidence="4 8" id="KW-1133">Transmembrane helix</keyword>
<feature type="transmembrane region" description="Helical" evidence="8">
    <location>
        <begin position="641"/>
        <end position="660"/>
    </location>
</feature>
<dbReference type="InterPro" id="IPR052175">
    <property type="entry name" value="ComplexI-like_HydComp"/>
</dbReference>
<feature type="transmembrane region" description="Helical" evidence="8">
    <location>
        <begin position="163"/>
        <end position="185"/>
    </location>
</feature>
<dbReference type="EMBL" id="RJJX01000001">
    <property type="protein sequence ID" value="RUT79827.1"/>
    <property type="molecule type" value="Genomic_DNA"/>
</dbReference>
<feature type="transmembrane region" description="Helical" evidence="8">
    <location>
        <begin position="298"/>
        <end position="317"/>
    </location>
</feature>
<dbReference type="PRINTS" id="PR01437">
    <property type="entry name" value="NUOXDRDTASE4"/>
</dbReference>
<keyword evidence="6 8" id="KW-0472">Membrane</keyword>
<evidence type="ECO:0000313" key="10">
    <source>
        <dbReference type="EMBL" id="RUT79827.1"/>
    </source>
</evidence>
<dbReference type="PANTHER" id="PTHR42682:SF3">
    <property type="entry name" value="FORMATE HYDROGENLYASE SUBUNIT 3-RELATED"/>
    <property type="match status" value="1"/>
</dbReference>
<dbReference type="PANTHER" id="PTHR42682">
    <property type="entry name" value="HYDROGENASE-4 COMPONENT F"/>
    <property type="match status" value="1"/>
</dbReference>
<feature type="transmembrane region" description="Helical" evidence="8">
    <location>
        <begin position="205"/>
        <end position="228"/>
    </location>
</feature>
<dbReference type="InterPro" id="IPR003918">
    <property type="entry name" value="NADH_UbQ_OxRdtase"/>
</dbReference>
<feature type="domain" description="NADH:quinone oxidoreductase/Mrp antiporter transmembrane" evidence="9">
    <location>
        <begin position="133"/>
        <end position="411"/>
    </location>
</feature>
<evidence type="ECO:0000256" key="7">
    <source>
        <dbReference type="RuleBase" id="RU000320"/>
    </source>
</evidence>
<feature type="transmembrane region" description="Helical" evidence="8">
    <location>
        <begin position="422"/>
        <end position="453"/>
    </location>
</feature>
<organism evidence="10 11">
    <name type="scientific">Ancylomarina longa</name>
    <dbReference type="NCBI Taxonomy" id="2487017"/>
    <lineage>
        <taxon>Bacteria</taxon>
        <taxon>Pseudomonadati</taxon>
        <taxon>Bacteroidota</taxon>
        <taxon>Bacteroidia</taxon>
        <taxon>Marinilabiliales</taxon>
        <taxon>Marinifilaceae</taxon>
        <taxon>Ancylomarina</taxon>
    </lineage>
</organism>
<accession>A0A434AZF3</accession>
<gene>
    <name evidence="10" type="ORF">DLK05_00275</name>
</gene>
<feature type="transmembrane region" description="Helical" evidence="8">
    <location>
        <begin position="323"/>
        <end position="341"/>
    </location>
</feature>
<dbReference type="GO" id="GO:0005886">
    <property type="term" value="C:plasma membrane"/>
    <property type="evidence" value="ECO:0007669"/>
    <property type="project" value="UniProtKB-SubCell"/>
</dbReference>
<comment type="caution">
    <text evidence="10">The sequence shown here is derived from an EMBL/GenBank/DDBJ whole genome shotgun (WGS) entry which is preliminary data.</text>
</comment>
<dbReference type="GO" id="GO:0016491">
    <property type="term" value="F:oxidoreductase activity"/>
    <property type="evidence" value="ECO:0007669"/>
    <property type="project" value="UniProtKB-KW"/>
</dbReference>
<evidence type="ECO:0000256" key="5">
    <source>
        <dbReference type="ARBA" id="ARBA00023002"/>
    </source>
</evidence>
<feature type="transmembrane region" description="Helical" evidence="8">
    <location>
        <begin position="240"/>
        <end position="261"/>
    </location>
</feature>
<keyword evidence="11" id="KW-1185">Reference proteome</keyword>
<keyword evidence="3 7" id="KW-0812">Transmembrane</keyword>
<dbReference type="OrthoDB" id="9807568at2"/>
<keyword evidence="5" id="KW-0560">Oxidoreductase</keyword>
<evidence type="ECO:0000256" key="4">
    <source>
        <dbReference type="ARBA" id="ARBA00022989"/>
    </source>
</evidence>
<comment type="subcellular location">
    <subcellularLocation>
        <location evidence="1">Cell membrane</location>
        <topology evidence="1">Multi-pass membrane protein</topology>
    </subcellularLocation>
    <subcellularLocation>
        <location evidence="7">Membrane</location>
        <topology evidence="7">Multi-pass membrane protein</topology>
    </subcellularLocation>
</comment>
<keyword evidence="2" id="KW-1003">Cell membrane</keyword>
<dbReference type="AlphaFoldDB" id="A0A434AZF3"/>
<feature type="transmembrane region" description="Helical" evidence="8">
    <location>
        <begin position="514"/>
        <end position="535"/>
    </location>
</feature>
<evidence type="ECO:0000256" key="3">
    <source>
        <dbReference type="ARBA" id="ARBA00022692"/>
    </source>
</evidence>
<feature type="transmembrane region" description="Helical" evidence="8">
    <location>
        <begin position="72"/>
        <end position="96"/>
    </location>
</feature>
<proteinExistence type="predicted"/>
<evidence type="ECO:0000259" key="9">
    <source>
        <dbReference type="Pfam" id="PF00361"/>
    </source>
</evidence>
<evidence type="ECO:0000256" key="2">
    <source>
        <dbReference type="ARBA" id="ARBA00022475"/>
    </source>
</evidence>
<feature type="transmembrane region" description="Helical" evidence="8">
    <location>
        <begin position="108"/>
        <end position="125"/>
    </location>
</feature>
<dbReference type="Pfam" id="PF00361">
    <property type="entry name" value="Proton_antipo_M"/>
    <property type="match status" value="1"/>
</dbReference>
<dbReference type="RefSeq" id="WP_127341966.1">
    <property type="nucleotide sequence ID" value="NZ_RJJX01000001.1"/>
</dbReference>
<feature type="transmembrane region" description="Helical" evidence="8">
    <location>
        <begin position="131"/>
        <end position="151"/>
    </location>
</feature>
<dbReference type="Proteomes" id="UP000282985">
    <property type="component" value="Unassembled WGS sequence"/>
</dbReference>
<feature type="transmembrane region" description="Helical" evidence="8">
    <location>
        <begin position="381"/>
        <end position="410"/>
    </location>
</feature>
<evidence type="ECO:0000256" key="1">
    <source>
        <dbReference type="ARBA" id="ARBA00004651"/>
    </source>
</evidence>
<dbReference type="GO" id="GO:0008137">
    <property type="term" value="F:NADH dehydrogenase (ubiquinone) activity"/>
    <property type="evidence" value="ECO:0007669"/>
    <property type="project" value="InterPro"/>
</dbReference>
<evidence type="ECO:0000256" key="8">
    <source>
        <dbReference type="SAM" id="Phobius"/>
    </source>
</evidence>
<name>A0A434AZF3_9BACT</name>
<protein>
    <submittedName>
        <fullName evidence="10">NADH-quinone oxidoreductase subunit E</fullName>
    </submittedName>
</protein>
<feature type="transmembrane region" description="Helical" evidence="8">
    <location>
        <begin position="474"/>
        <end position="494"/>
    </location>
</feature>
<dbReference type="InterPro" id="IPR001750">
    <property type="entry name" value="ND/Mrp_TM"/>
</dbReference>
<dbReference type="GO" id="GO:0042773">
    <property type="term" value="P:ATP synthesis coupled electron transport"/>
    <property type="evidence" value="ECO:0007669"/>
    <property type="project" value="InterPro"/>
</dbReference>
<sequence length="661" mass="73539">MDILLLKFLLLFSLALFFVGKKHQHALAFGIQIVLIALTSYWAVNTWLSDTSEQTFSFLSIYGHPVNLRIDYLASFFILIVNFTMLTGMLYAKGYLKAYRERKNQVEFGLHYFSFLWLHISMILVCSIHDGYGFLMTWELMSLASFFLVIFESENKETIKAGINYLIQMHVGFAFLLVAFLYASASSNTGLGFDGLAAYFSNHAPFPLFLLFFIGFGIKAGFIPLHTWLPHAHPAAPSHVSGVMSGVMIKIGIYGILRVLTYIHTDLLPIGVFILFISLSSGILGVTIAIAQHDIKRLLAYHSIENIGIIGIGIGIGTIGLALHIPVLAVFGFAGGLLHILNHSLFKSLLFYAAGNVYQQTHTRNIEELGGLIKKMPKTAILFLLGSLAISGLPPFNGFISEFLIYFGMFKGLLLGDLQADILILAGFLSLVLIGGLAVFCFTKVFSIIFLGTPRSEKAKHAEEVSNSMLFPKLFIALLIVAIGFVPTLFIQPLNEVVKLFTGDLAIPISINPLFNKIAVVYILFVGLIIGLWLLRKWQQNKNNIQTGPTWGCAYEGADPAITQYTASSYADNLKEFSNLAMNIHAHKVEFEEAEIFPSEKEFASHSSDVFEDNLIKTPTNKLLVYLEKAAIFQTGKLQHYLLYALLFIFLIFLLTVFNVI</sequence>
<feature type="transmembrane region" description="Helical" evidence="8">
    <location>
        <begin position="267"/>
        <end position="291"/>
    </location>
</feature>